<reference evidence="3 4" key="1">
    <citation type="submission" date="2016-10" db="EMBL/GenBank/DDBJ databases">
        <authorList>
            <person name="de Groot N.N."/>
        </authorList>
    </citation>
    <scope>NUCLEOTIDE SEQUENCE [LARGE SCALE GENOMIC DNA]</scope>
    <source>
        <strain evidence="4">L7-484,KACC 16230,DSM 25025</strain>
    </source>
</reference>
<dbReference type="InterPro" id="IPR007577">
    <property type="entry name" value="GlycoTrfase_DXD_sugar-bd_CS"/>
</dbReference>
<evidence type="ECO:0000313" key="3">
    <source>
        <dbReference type="EMBL" id="SDN88793.1"/>
    </source>
</evidence>
<proteinExistence type="predicted"/>
<dbReference type="PANTHER" id="PTHR32385:SF15">
    <property type="entry name" value="INOSITOL PHOSPHOCERAMIDE MANNOSYLTRANSFERASE 1"/>
    <property type="match status" value="1"/>
</dbReference>
<dbReference type="InterPro" id="IPR019734">
    <property type="entry name" value="TPR_rpt"/>
</dbReference>
<dbReference type="SUPFAM" id="SSF48452">
    <property type="entry name" value="TPR-like"/>
    <property type="match status" value="3"/>
</dbReference>
<sequence length="1044" mass="112377">MSALPEPAGTRDRRAEALAARSAGDHLQALALFREAGDRWSRNDAGLELLALGRVDEAEREAVLLLREAADFAPAHRTLALVARRQGRHEEALQRFRAAAVRAPDDLWSRQDAAAELRALGRLDEAEEALRGLASATPLPHAVRELGRAARMRGDGEAALAAFRVASELRPDDPWFELDRAEALVALGRADEACERLATLAGRQPRFAGAPRLLARIARDNGDGAGEIAYWRRAAAIDPAHSLDLADALLRSNELAEAVTLAARHLVGHPRALRALQILVRAAQEAGDLDLALAHARAGWARGHGPLQAGLELAATLRAASRIAEAEALYLDLAGREDAPPEAFVELALLERRSRGIEAARTRLASALKRAPGHPRALLCLGDLLRETGEMAEAEEAYRSALLARPGFGWALAGRAQLAEARGDRANADALWREAIEAEPAESWFAVAFAARQRERGAFREALALLATVPDSSPRAPEAALGRAHVLRAQGDGPGALLAFEAAAQRWPQQAEAWVEASEAALRLGQADRALHLLTGGETACPDHPAFPEAQARHAVSRDDLGAAERYLERAEVLDGGRIWPQIARARLAAAGGRPAEARARLAAIRRRFGPRAETELAQSEIERQCGRPERAEARLRAARRRHPGHPLLAAQAVLTLVEAGRLTAAAALLPLLPGATPAECGRRHFAAAQLAAAHWDFPRAIREGEAAVRLLPTDGWVRNRLAHAALLALDTERATSVLADLAALEAGANALRGQSANPSQTHYGQLLDEFRLDADALSALRDALVRPGQERLAAIDAVVRAFPDSTAPAILRFIEARRAGALPAMLGSGDGGVPRRIHQFWTDPEPPADVSAYMESWRRRNPGFSHRLWDDASARRFIDQEAAPEVGLAFGRAREPAMRADIFRLALLAREGGVWADADDRCRRGIMPLLERGAGLICYQEDLGSLGNNWLAARPNHPVVVEALRAAAAAVNRGDSDILWLAAGPGLLTRIAAGVVAAGNPDLVVLDRAAFLDHVAIHCLAAYKSSDRHWSRTAFGGRRRPRG</sequence>
<dbReference type="InterPro" id="IPR051706">
    <property type="entry name" value="Glycosyltransferase_domain"/>
</dbReference>
<feature type="repeat" description="TPR" evidence="2">
    <location>
        <begin position="375"/>
        <end position="408"/>
    </location>
</feature>
<organism evidence="3 4">
    <name type="scientific">Aureimonas jatrophae</name>
    <dbReference type="NCBI Taxonomy" id="1166073"/>
    <lineage>
        <taxon>Bacteria</taxon>
        <taxon>Pseudomonadati</taxon>
        <taxon>Pseudomonadota</taxon>
        <taxon>Alphaproteobacteria</taxon>
        <taxon>Hyphomicrobiales</taxon>
        <taxon>Aurantimonadaceae</taxon>
        <taxon>Aureimonas</taxon>
    </lineage>
</organism>
<dbReference type="EMBL" id="FNIT01000002">
    <property type="protein sequence ID" value="SDN88793.1"/>
    <property type="molecule type" value="Genomic_DNA"/>
</dbReference>
<dbReference type="Pfam" id="PF14559">
    <property type="entry name" value="TPR_19"/>
    <property type="match status" value="1"/>
</dbReference>
<evidence type="ECO:0000313" key="4">
    <source>
        <dbReference type="Proteomes" id="UP000198793"/>
    </source>
</evidence>
<evidence type="ECO:0000256" key="1">
    <source>
        <dbReference type="ARBA" id="ARBA00022679"/>
    </source>
</evidence>
<dbReference type="Gene3D" id="3.90.550.20">
    <property type="match status" value="1"/>
</dbReference>
<dbReference type="Gene3D" id="1.25.40.10">
    <property type="entry name" value="Tetratricopeptide repeat domain"/>
    <property type="match status" value="4"/>
</dbReference>
<dbReference type="PANTHER" id="PTHR32385">
    <property type="entry name" value="MANNOSYL PHOSPHORYLINOSITOL CERAMIDE SYNTHASE"/>
    <property type="match status" value="1"/>
</dbReference>
<evidence type="ECO:0000256" key="2">
    <source>
        <dbReference type="PROSITE-ProRule" id="PRU00339"/>
    </source>
</evidence>
<dbReference type="SMART" id="SM00028">
    <property type="entry name" value="TPR"/>
    <property type="match status" value="7"/>
</dbReference>
<dbReference type="InterPro" id="IPR011990">
    <property type="entry name" value="TPR-like_helical_dom_sf"/>
</dbReference>
<dbReference type="Pfam" id="PF04488">
    <property type="entry name" value="Gly_transf_sug"/>
    <property type="match status" value="1"/>
</dbReference>
<keyword evidence="1" id="KW-0808">Transferase</keyword>
<dbReference type="InterPro" id="IPR029044">
    <property type="entry name" value="Nucleotide-diphossugar_trans"/>
</dbReference>
<dbReference type="GO" id="GO:0051999">
    <property type="term" value="P:mannosyl-inositol phosphorylceramide biosynthetic process"/>
    <property type="evidence" value="ECO:0007669"/>
    <property type="project" value="TreeGrafter"/>
</dbReference>
<dbReference type="SUPFAM" id="SSF53448">
    <property type="entry name" value="Nucleotide-diphospho-sugar transferases"/>
    <property type="match status" value="1"/>
</dbReference>
<feature type="repeat" description="TPR" evidence="2">
    <location>
        <begin position="73"/>
        <end position="106"/>
    </location>
</feature>
<dbReference type="PROSITE" id="PS50005">
    <property type="entry name" value="TPR"/>
    <property type="match status" value="3"/>
</dbReference>
<dbReference type="Pfam" id="PF13432">
    <property type="entry name" value="TPR_16"/>
    <property type="match status" value="3"/>
</dbReference>
<dbReference type="RefSeq" id="WP_170842495.1">
    <property type="nucleotide sequence ID" value="NZ_FNIT01000002.1"/>
</dbReference>
<gene>
    <name evidence="3" type="ORF">SAMN05192530_102326</name>
</gene>
<dbReference type="AlphaFoldDB" id="A0A1H0F2K8"/>
<name>A0A1H0F2K8_9HYPH</name>
<keyword evidence="4" id="KW-1185">Reference proteome</keyword>
<feature type="repeat" description="TPR" evidence="2">
    <location>
        <begin position="140"/>
        <end position="173"/>
    </location>
</feature>
<dbReference type="STRING" id="1166073.SAMN05192530_102326"/>
<dbReference type="GO" id="GO:0016020">
    <property type="term" value="C:membrane"/>
    <property type="evidence" value="ECO:0007669"/>
    <property type="project" value="GOC"/>
</dbReference>
<protein>
    <submittedName>
        <fullName evidence="3">Tetratricopeptide repeat-containing protein</fullName>
    </submittedName>
</protein>
<accession>A0A1H0F2K8</accession>
<dbReference type="GO" id="GO:0000030">
    <property type="term" value="F:mannosyltransferase activity"/>
    <property type="evidence" value="ECO:0007669"/>
    <property type="project" value="TreeGrafter"/>
</dbReference>
<keyword evidence="2" id="KW-0802">TPR repeat</keyword>
<dbReference type="Proteomes" id="UP000198793">
    <property type="component" value="Unassembled WGS sequence"/>
</dbReference>